<dbReference type="InterPro" id="IPR023404">
    <property type="entry name" value="rSAM_horseshoe"/>
</dbReference>
<dbReference type="InterPro" id="IPR036724">
    <property type="entry name" value="Cobalamin-bd_sf"/>
</dbReference>
<keyword evidence="3" id="KW-0489">Methyltransferase</keyword>
<dbReference type="GO" id="GO:0031419">
    <property type="term" value="F:cobalamin binding"/>
    <property type="evidence" value="ECO:0007669"/>
    <property type="project" value="InterPro"/>
</dbReference>
<organism evidence="11 12">
    <name type="scientific">Halodesulfurarchaeum formicicum</name>
    <dbReference type="NCBI Taxonomy" id="1873524"/>
    <lineage>
        <taxon>Archaea</taxon>
        <taxon>Methanobacteriati</taxon>
        <taxon>Methanobacteriota</taxon>
        <taxon>Stenosarchaea group</taxon>
        <taxon>Halobacteria</taxon>
        <taxon>Halobacteriales</taxon>
        <taxon>Halobacteriaceae</taxon>
        <taxon>Halodesulfurarchaeum</taxon>
    </lineage>
</organism>
<dbReference type="GeneID" id="30417296"/>
<dbReference type="SMART" id="SM00729">
    <property type="entry name" value="Elp3"/>
    <property type="match status" value="1"/>
</dbReference>
<gene>
    <name evidence="11" type="ORF">HSR6_0776</name>
</gene>
<dbReference type="GO" id="GO:0003824">
    <property type="term" value="F:catalytic activity"/>
    <property type="evidence" value="ECO:0007669"/>
    <property type="project" value="InterPro"/>
</dbReference>
<evidence type="ECO:0000256" key="1">
    <source>
        <dbReference type="ARBA" id="ARBA00001966"/>
    </source>
</evidence>
<dbReference type="InterPro" id="IPR006158">
    <property type="entry name" value="Cobalamin-bd"/>
</dbReference>
<feature type="domain" description="Radical SAM core" evidence="10">
    <location>
        <begin position="182"/>
        <end position="409"/>
    </location>
</feature>
<dbReference type="Gene3D" id="3.80.30.20">
    <property type="entry name" value="tm_1862 like domain"/>
    <property type="match status" value="1"/>
</dbReference>
<dbReference type="SFLD" id="SFLDG01082">
    <property type="entry name" value="B12-binding_domain_containing"/>
    <property type="match status" value="1"/>
</dbReference>
<dbReference type="AlphaFoldDB" id="A0A1J1ACC6"/>
<protein>
    <submittedName>
        <fullName evidence="11">Radical SAM protein</fullName>
    </submittedName>
</protein>
<dbReference type="PANTHER" id="PTHR43409">
    <property type="entry name" value="ANAEROBIC MAGNESIUM-PROTOPORPHYRIN IX MONOMETHYL ESTER CYCLASE-RELATED"/>
    <property type="match status" value="1"/>
</dbReference>
<dbReference type="PANTHER" id="PTHR43409:SF7">
    <property type="entry name" value="BLL1977 PROTEIN"/>
    <property type="match status" value="1"/>
</dbReference>
<evidence type="ECO:0000313" key="11">
    <source>
        <dbReference type="EMBL" id="APE95233.1"/>
    </source>
</evidence>
<keyword evidence="12" id="KW-1185">Reference proteome</keyword>
<evidence type="ECO:0000256" key="4">
    <source>
        <dbReference type="ARBA" id="ARBA00022679"/>
    </source>
</evidence>
<dbReference type="GO" id="GO:0046872">
    <property type="term" value="F:metal ion binding"/>
    <property type="evidence" value="ECO:0007669"/>
    <property type="project" value="UniProtKB-KW"/>
</dbReference>
<feature type="domain" description="B12-binding" evidence="9">
    <location>
        <begin position="6"/>
        <end position="143"/>
    </location>
</feature>
<dbReference type="InterPro" id="IPR058240">
    <property type="entry name" value="rSAM_sf"/>
</dbReference>
<evidence type="ECO:0000256" key="3">
    <source>
        <dbReference type="ARBA" id="ARBA00022603"/>
    </source>
</evidence>
<evidence type="ECO:0000256" key="2">
    <source>
        <dbReference type="ARBA" id="ARBA00010854"/>
    </source>
</evidence>
<dbReference type="GO" id="GO:0005829">
    <property type="term" value="C:cytosol"/>
    <property type="evidence" value="ECO:0007669"/>
    <property type="project" value="TreeGrafter"/>
</dbReference>
<dbReference type="GO" id="GO:0051539">
    <property type="term" value="F:4 iron, 4 sulfur cluster binding"/>
    <property type="evidence" value="ECO:0007669"/>
    <property type="project" value="UniProtKB-KW"/>
</dbReference>
<dbReference type="SFLD" id="SFLDG01123">
    <property type="entry name" value="methyltransferase_(Class_B)"/>
    <property type="match status" value="1"/>
</dbReference>
<dbReference type="InterPro" id="IPR006638">
    <property type="entry name" value="Elp3/MiaA/NifB-like_rSAM"/>
</dbReference>
<dbReference type="Pfam" id="PF04055">
    <property type="entry name" value="Radical_SAM"/>
    <property type="match status" value="1"/>
</dbReference>
<reference evidence="12" key="1">
    <citation type="submission" date="2016-08" db="EMBL/GenBank/DDBJ databases">
        <title>Discovery of first anaerobic lithoheterotrophic haloarchae widely represented in hypersaline habitats.</title>
        <authorList>
            <person name="Sorokin D.Y."/>
            <person name="Kublanov I.V."/>
            <person name="Roman P."/>
            <person name="Sinninghe Damste J.S."/>
            <person name="Golyshin P.N."/>
            <person name="Rojo D."/>
            <person name="Ciordia S."/>
            <person name="Mena Md.C."/>
            <person name="Ferrer M."/>
            <person name="Smedile F."/>
            <person name="Messina E."/>
            <person name="La Cono V."/>
            <person name="Yakimov M.M."/>
        </authorList>
    </citation>
    <scope>NUCLEOTIDE SEQUENCE [LARGE SCALE GENOMIC DNA]</scope>
    <source>
        <strain evidence="12">HSR6</strain>
    </source>
</reference>
<dbReference type="Gene3D" id="3.40.50.280">
    <property type="entry name" value="Cobalamin-binding domain"/>
    <property type="match status" value="1"/>
</dbReference>
<dbReference type="PROSITE" id="PS51332">
    <property type="entry name" value="B12_BINDING"/>
    <property type="match status" value="1"/>
</dbReference>
<keyword evidence="8" id="KW-0411">Iron-sulfur</keyword>
<dbReference type="KEGG" id="hhsr:HSR6_0776"/>
<dbReference type="SUPFAM" id="SSF52242">
    <property type="entry name" value="Cobalamin (vitamin B12)-binding domain"/>
    <property type="match status" value="1"/>
</dbReference>
<keyword evidence="6" id="KW-0479">Metal-binding</keyword>
<comment type="cofactor">
    <cofactor evidence="1">
        <name>[4Fe-4S] cluster</name>
        <dbReference type="ChEBI" id="CHEBI:49883"/>
    </cofactor>
</comment>
<proteinExistence type="inferred from homology"/>
<dbReference type="InterPro" id="IPR007197">
    <property type="entry name" value="rSAM"/>
</dbReference>
<keyword evidence="4" id="KW-0808">Transferase</keyword>
<evidence type="ECO:0000259" key="9">
    <source>
        <dbReference type="PROSITE" id="PS51332"/>
    </source>
</evidence>
<dbReference type="CDD" id="cd01335">
    <property type="entry name" value="Radical_SAM"/>
    <property type="match status" value="1"/>
</dbReference>
<evidence type="ECO:0000259" key="10">
    <source>
        <dbReference type="PROSITE" id="PS51918"/>
    </source>
</evidence>
<dbReference type="RefSeq" id="WP_071932851.1">
    <property type="nucleotide sequence ID" value="NZ_CP016804.1"/>
</dbReference>
<evidence type="ECO:0000256" key="8">
    <source>
        <dbReference type="ARBA" id="ARBA00023014"/>
    </source>
</evidence>
<accession>A0A1J1ACC6</accession>
<name>A0A1J1ACC6_9EURY</name>
<dbReference type="Proteomes" id="UP000186165">
    <property type="component" value="Chromosome"/>
</dbReference>
<evidence type="ECO:0000256" key="5">
    <source>
        <dbReference type="ARBA" id="ARBA00022691"/>
    </source>
</evidence>
<dbReference type="PROSITE" id="PS51918">
    <property type="entry name" value="RADICAL_SAM"/>
    <property type="match status" value="1"/>
</dbReference>
<dbReference type="EMBL" id="CP016804">
    <property type="protein sequence ID" value="APE95233.1"/>
    <property type="molecule type" value="Genomic_DNA"/>
</dbReference>
<keyword evidence="5" id="KW-0949">S-adenosyl-L-methionine</keyword>
<evidence type="ECO:0000256" key="6">
    <source>
        <dbReference type="ARBA" id="ARBA00022723"/>
    </source>
</evidence>
<dbReference type="SFLD" id="SFLDS00029">
    <property type="entry name" value="Radical_SAM"/>
    <property type="match status" value="1"/>
</dbReference>
<dbReference type="InterPro" id="IPR051198">
    <property type="entry name" value="BchE-like"/>
</dbReference>
<evidence type="ECO:0000313" key="12">
    <source>
        <dbReference type="Proteomes" id="UP000186165"/>
    </source>
</evidence>
<dbReference type="InterPro" id="IPR034466">
    <property type="entry name" value="Methyltransferase_Class_B"/>
</dbReference>
<dbReference type="Pfam" id="PF02310">
    <property type="entry name" value="B12-binding"/>
    <property type="match status" value="1"/>
</dbReference>
<evidence type="ECO:0000256" key="7">
    <source>
        <dbReference type="ARBA" id="ARBA00023004"/>
    </source>
</evidence>
<dbReference type="CDD" id="cd02068">
    <property type="entry name" value="radical_SAM_B12_BD"/>
    <property type="match status" value="1"/>
</dbReference>
<comment type="similarity">
    <text evidence="2">Belongs to the methylamine corrinoid protein family.</text>
</comment>
<dbReference type="SUPFAM" id="SSF102114">
    <property type="entry name" value="Radical SAM enzymes"/>
    <property type="match status" value="1"/>
</dbReference>
<sequence length="437" mass="47767">MADVLLVNAPAASVGSDAHASLNPPLGLAYIGSALREQGFAVEAIDFNISGLSEQRLRATLSRTEPAVVGISAHTETYPRGLDIAAIVTEFDPETTVVMGGAHPSVTYESTATEPAVDYVVVGEGDRTMVELVESTIEGQRPTDILGVAFETGDGVKFTGRRPFIEDPDTLPPPARDLFPLHLYRSPGNLLFSRGGCPFNCHFCAVNSIWDEGGRRFHSPDRVVEEIRELVEGYGIDHLNFADDVFTLHRPKTEQLLDRLSSLELSQPWSFTVATRVDLVDQDLLERLSEAGATGVQFGVEAGSQEMLETIGKGITTEDIRESVEQAVAANLDVLASFMFPHPSDTERTIRAQIEFMKELHELGADLSLAYTTPYPGTGYRELAKNGEITVEADGWDDYDAKHLMISTRSLSIEELRPLRDELLRETGLAQQPAAPQ</sequence>
<dbReference type="OrthoDB" id="2305at2157"/>
<keyword evidence="7" id="KW-0408">Iron</keyword>